<comment type="caution">
    <text evidence="2">The sequence shown here is derived from an EMBL/GenBank/DDBJ whole genome shotgun (WGS) entry which is preliminary data.</text>
</comment>
<dbReference type="Proteomes" id="UP001236369">
    <property type="component" value="Unassembled WGS sequence"/>
</dbReference>
<protein>
    <submittedName>
        <fullName evidence="2">Uncharacterized protein</fullName>
    </submittedName>
</protein>
<accession>A0ABU0HSC4</accession>
<feature type="region of interest" description="Disordered" evidence="1">
    <location>
        <begin position="64"/>
        <end position="87"/>
    </location>
</feature>
<keyword evidence="3" id="KW-1185">Reference proteome</keyword>
<name>A0ABU0HSC4_9HYPH</name>
<dbReference type="EMBL" id="JAUSVV010000023">
    <property type="protein sequence ID" value="MDQ0445238.1"/>
    <property type="molecule type" value="Genomic_DNA"/>
</dbReference>
<evidence type="ECO:0000313" key="3">
    <source>
        <dbReference type="Proteomes" id="UP001236369"/>
    </source>
</evidence>
<dbReference type="RefSeq" id="WP_238248726.1">
    <property type="nucleotide sequence ID" value="NZ_BPQX01000021.1"/>
</dbReference>
<sequence>MTAMHAASVATAQFEAALKSLTETLDARGQTVGDLSHRIDIVVEKIQHGLGNLGGSMQAIANWIEKEKDRDRNRAREREEDRERGRP</sequence>
<reference evidence="2 3" key="1">
    <citation type="submission" date="2023-07" db="EMBL/GenBank/DDBJ databases">
        <title>Genomic Encyclopedia of Type Strains, Phase IV (KMG-IV): sequencing the most valuable type-strain genomes for metagenomic binning, comparative biology and taxonomic classification.</title>
        <authorList>
            <person name="Goeker M."/>
        </authorList>
    </citation>
    <scope>NUCLEOTIDE SEQUENCE [LARGE SCALE GENOMIC DNA]</scope>
    <source>
        <strain evidence="2 3">DSM 19562</strain>
    </source>
</reference>
<organism evidence="2 3">
    <name type="scientific">Methylobacterium persicinum</name>
    <dbReference type="NCBI Taxonomy" id="374426"/>
    <lineage>
        <taxon>Bacteria</taxon>
        <taxon>Pseudomonadati</taxon>
        <taxon>Pseudomonadota</taxon>
        <taxon>Alphaproteobacteria</taxon>
        <taxon>Hyphomicrobiales</taxon>
        <taxon>Methylobacteriaceae</taxon>
        <taxon>Methylobacterium</taxon>
    </lineage>
</organism>
<proteinExistence type="predicted"/>
<evidence type="ECO:0000313" key="2">
    <source>
        <dbReference type="EMBL" id="MDQ0445238.1"/>
    </source>
</evidence>
<gene>
    <name evidence="2" type="ORF">QO016_004765</name>
</gene>
<evidence type="ECO:0000256" key="1">
    <source>
        <dbReference type="SAM" id="MobiDB-lite"/>
    </source>
</evidence>